<dbReference type="EMBL" id="JAARMV010000002">
    <property type="protein sequence ID" value="MBC2372727.1"/>
    <property type="molecule type" value="Genomic_DNA"/>
</dbReference>
<dbReference type="GO" id="GO:0005829">
    <property type="term" value="C:cytosol"/>
    <property type="evidence" value="ECO:0007669"/>
    <property type="project" value="TreeGrafter"/>
</dbReference>
<dbReference type="InterPro" id="IPR025246">
    <property type="entry name" value="IS30-like_HTH"/>
</dbReference>
<accession>A0A7X1A7L1</accession>
<evidence type="ECO:0000259" key="1">
    <source>
        <dbReference type="Pfam" id="PF13936"/>
    </source>
</evidence>
<comment type="caution">
    <text evidence="2">The sequence shown here is derived from an EMBL/GenBank/DDBJ whole genome shotgun (WGS) entry which is preliminary data.</text>
</comment>
<dbReference type="InterPro" id="IPR051917">
    <property type="entry name" value="Transposase-Integrase"/>
</dbReference>
<dbReference type="PANTHER" id="PTHR10948:SF23">
    <property type="entry name" value="TRANSPOSASE INSI FOR INSERTION SEQUENCE ELEMENT IS30A-RELATED"/>
    <property type="match status" value="1"/>
</dbReference>
<reference evidence="2 3" key="1">
    <citation type="submission" date="2020-03" db="EMBL/GenBank/DDBJ databases">
        <title>Soil Listeria distribution.</title>
        <authorList>
            <person name="Liao J."/>
            <person name="Wiedmann M."/>
        </authorList>
    </citation>
    <scope>NUCLEOTIDE SEQUENCE [LARGE SCALE GENOMIC DNA]</scope>
    <source>
        <strain evidence="2 3">FSL L7-1850</strain>
    </source>
</reference>
<feature type="domain" description="Transposase IS30-like HTH" evidence="1">
    <location>
        <begin position="2"/>
        <end position="38"/>
    </location>
</feature>
<dbReference type="GO" id="GO:0004803">
    <property type="term" value="F:transposase activity"/>
    <property type="evidence" value="ECO:0007669"/>
    <property type="project" value="TreeGrafter"/>
</dbReference>
<evidence type="ECO:0000313" key="2">
    <source>
        <dbReference type="EMBL" id="MBC2372727.1"/>
    </source>
</evidence>
<dbReference type="Proteomes" id="UP000546244">
    <property type="component" value="Unassembled WGS sequence"/>
</dbReference>
<evidence type="ECO:0000313" key="3">
    <source>
        <dbReference type="Proteomes" id="UP000546244"/>
    </source>
</evidence>
<organism evidence="2 3">
    <name type="scientific">Listeria booriae</name>
    <dbReference type="NCBI Taxonomy" id="1552123"/>
    <lineage>
        <taxon>Bacteria</taxon>
        <taxon>Bacillati</taxon>
        <taxon>Bacillota</taxon>
        <taxon>Bacilli</taxon>
        <taxon>Bacillales</taxon>
        <taxon>Listeriaceae</taxon>
        <taxon>Listeria</taxon>
    </lineage>
</organism>
<gene>
    <name evidence="2" type="ORF">HBP98_12005</name>
</gene>
<dbReference type="GO" id="GO:0032196">
    <property type="term" value="P:transposition"/>
    <property type="evidence" value="ECO:0007669"/>
    <property type="project" value="TreeGrafter"/>
</dbReference>
<dbReference type="AlphaFoldDB" id="A0A7X1A7L1"/>
<name>A0A7X1A7L1_9LIST</name>
<protein>
    <submittedName>
        <fullName evidence="2">Helix-turn-helix domain-containing protein</fullName>
    </submittedName>
</protein>
<dbReference type="Pfam" id="PF13936">
    <property type="entry name" value="HTH_38"/>
    <property type="match status" value="1"/>
</dbReference>
<sequence length="67" mass="7700">MSEREKILVGITQEKSIREIARDIGRAPSTVSREMKRNTIATSYSANQAQQNYVCKREACRRKKLLS</sequence>
<dbReference type="RefSeq" id="WP_185619378.1">
    <property type="nucleotide sequence ID" value="NZ_JAARMV010000002.1"/>
</dbReference>
<proteinExistence type="predicted"/>
<dbReference type="PANTHER" id="PTHR10948">
    <property type="entry name" value="TRANSPOSASE"/>
    <property type="match status" value="1"/>
</dbReference>